<dbReference type="AlphaFoldDB" id="A0A382QYD1"/>
<gene>
    <name evidence="1" type="ORF">METZ01_LOCUS343300</name>
</gene>
<protein>
    <submittedName>
        <fullName evidence="1">Uncharacterized protein</fullName>
    </submittedName>
</protein>
<dbReference type="EMBL" id="UINC01117778">
    <property type="protein sequence ID" value="SVC90446.1"/>
    <property type="molecule type" value="Genomic_DNA"/>
</dbReference>
<proteinExistence type="predicted"/>
<reference evidence="1" key="1">
    <citation type="submission" date="2018-05" db="EMBL/GenBank/DDBJ databases">
        <authorList>
            <person name="Lanie J.A."/>
            <person name="Ng W.-L."/>
            <person name="Kazmierczak K.M."/>
            <person name="Andrzejewski T.M."/>
            <person name="Davidsen T.M."/>
            <person name="Wayne K.J."/>
            <person name="Tettelin H."/>
            <person name="Glass J.I."/>
            <person name="Rusch D."/>
            <person name="Podicherti R."/>
            <person name="Tsui H.-C.T."/>
            <person name="Winkler M.E."/>
        </authorList>
    </citation>
    <scope>NUCLEOTIDE SEQUENCE</scope>
</reference>
<name>A0A382QYD1_9ZZZZ</name>
<evidence type="ECO:0000313" key="1">
    <source>
        <dbReference type="EMBL" id="SVC90446.1"/>
    </source>
</evidence>
<sequence length="36" mass="4160">MSLQSDAIYEIFNSLIDKISISNHSLKPEEFLQFNS</sequence>
<accession>A0A382QYD1</accession>
<organism evidence="1">
    <name type="scientific">marine metagenome</name>
    <dbReference type="NCBI Taxonomy" id="408172"/>
    <lineage>
        <taxon>unclassified sequences</taxon>
        <taxon>metagenomes</taxon>
        <taxon>ecological metagenomes</taxon>
    </lineage>
</organism>